<accession>A0ABV0LVJ0</accession>
<sequence>MAMLGPQNAEVREKSFPDSRGAQPIAKRNVARRTHDFLYASLRMIDDANAVLAAAILQGDWMADLTARYAVREEIDRSWTVYDVFTGLPAKPSTWFLVELSEKQAEMYCTIVNAKDAARRGEHD</sequence>
<dbReference type="EMBL" id="JBEAAL010000001">
    <property type="protein sequence ID" value="MEQ1403617.1"/>
    <property type="molecule type" value="Genomic_DNA"/>
</dbReference>
<reference evidence="2 3" key="1">
    <citation type="submission" date="2024-05" db="EMBL/GenBank/DDBJ databases">
        <title>Neorhizobium sp. Rsf11, a plant growth promoting and heavy metal resistant PAH-degrader.</title>
        <authorList>
            <person name="Golubev S.N."/>
            <person name="Muratova A.Y."/>
            <person name="Markelova M.I."/>
        </authorList>
    </citation>
    <scope>NUCLEOTIDE SEQUENCE [LARGE SCALE GENOMIC DNA]</scope>
    <source>
        <strain evidence="2 3">Rsf11</strain>
    </source>
</reference>
<feature type="region of interest" description="Disordered" evidence="1">
    <location>
        <begin position="1"/>
        <end position="27"/>
    </location>
</feature>
<evidence type="ECO:0000256" key="1">
    <source>
        <dbReference type="SAM" id="MobiDB-lite"/>
    </source>
</evidence>
<protein>
    <submittedName>
        <fullName evidence="2">Uncharacterized protein</fullName>
    </submittedName>
</protein>
<evidence type="ECO:0000313" key="3">
    <source>
        <dbReference type="Proteomes" id="UP001496627"/>
    </source>
</evidence>
<gene>
    <name evidence="2" type="ORF">ABK249_01610</name>
</gene>
<dbReference type="Proteomes" id="UP001496627">
    <property type="component" value="Unassembled WGS sequence"/>
</dbReference>
<evidence type="ECO:0000313" key="2">
    <source>
        <dbReference type="EMBL" id="MEQ1403617.1"/>
    </source>
</evidence>
<dbReference type="RefSeq" id="WP_348862016.1">
    <property type="nucleotide sequence ID" value="NZ_JBEAAL010000001.1"/>
</dbReference>
<name>A0ABV0LVJ0_9HYPH</name>
<comment type="caution">
    <text evidence="2">The sequence shown here is derived from an EMBL/GenBank/DDBJ whole genome shotgun (WGS) entry which is preliminary data.</text>
</comment>
<organism evidence="2 3">
    <name type="scientific">Neorhizobium phenanthreniclasticum</name>
    <dbReference type="NCBI Taxonomy" id="3157917"/>
    <lineage>
        <taxon>Bacteria</taxon>
        <taxon>Pseudomonadati</taxon>
        <taxon>Pseudomonadota</taxon>
        <taxon>Alphaproteobacteria</taxon>
        <taxon>Hyphomicrobiales</taxon>
        <taxon>Rhizobiaceae</taxon>
        <taxon>Rhizobium/Agrobacterium group</taxon>
        <taxon>Neorhizobium</taxon>
    </lineage>
</organism>
<keyword evidence="3" id="KW-1185">Reference proteome</keyword>
<proteinExistence type="predicted"/>